<feature type="non-terminal residue" evidence="2">
    <location>
        <position position="228"/>
    </location>
</feature>
<organism evidence="2">
    <name type="scientific">marine metagenome</name>
    <dbReference type="NCBI Taxonomy" id="408172"/>
    <lineage>
        <taxon>unclassified sequences</taxon>
        <taxon>metagenomes</taxon>
        <taxon>ecological metagenomes</taxon>
    </lineage>
</organism>
<name>A0A382E642_9ZZZZ</name>
<protein>
    <submittedName>
        <fullName evidence="2">Uncharacterized protein</fullName>
    </submittedName>
</protein>
<feature type="compositionally biased region" description="Polar residues" evidence="1">
    <location>
        <begin position="1"/>
        <end position="17"/>
    </location>
</feature>
<reference evidence="2" key="1">
    <citation type="submission" date="2018-05" db="EMBL/GenBank/DDBJ databases">
        <authorList>
            <person name="Lanie J.A."/>
            <person name="Ng W.-L."/>
            <person name="Kazmierczak K.M."/>
            <person name="Andrzejewski T.M."/>
            <person name="Davidsen T.M."/>
            <person name="Wayne K.J."/>
            <person name="Tettelin H."/>
            <person name="Glass J.I."/>
            <person name="Rusch D."/>
            <person name="Podicherti R."/>
            <person name="Tsui H.-C.T."/>
            <person name="Winkler M.E."/>
        </authorList>
    </citation>
    <scope>NUCLEOTIDE SEQUENCE</scope>
</reference>
<proteinExistence type="predicted"/>
<feature type="region of interest" description="Disordered" evidence="1">
    <location>
        <begin position="1"/>
        <end position="50"/>
    </location>
</feature>
<feature type="region of interest" description="Disordered" evidence="1">
    <location>
        <begin position="65"/>
        <end position="86"/>
    </location>
</feature>
<dbReference type="EMBL" id="UINC01042593">
    <property type="protein sequence ID" value="SVB45433.1"/>
    <property type="molecule type" value="Genomic_DNA"/>
</dbReference>
<dbReference type="AlphaFoldDB" id="A0A382E642"/>
<evidence type="ECO:0000313" key="2">
    <source>
        <dbReference type="EMBL" id="SVB45433.1"/>
    </source>
</evidence>
<gene>
    <name evidence="2" type="ORF">METZ01_LOCUS198287</name>
</gene>
<sequence length="228" mass="24525">MPITINGVTQTGTNQGEPNPKGGVAGQMGRSSPQGRVATYHGGGRAVAKSINRSKPGTYTRWFGQTDLIRPSGPTHKGHTSFAPEQTRQYQSQQWINANYGDRSVGHYKGLQVRLGGTKRSYTKGGASNKIRGKPVQPHQIKREWHEPAPEGMVAGKWYNPADLTYTTSPGSGIGRHHGPGTGGWWGGMITGVKPEIIAKQKALASKRQRQASLVAAEKAKIAHAKAE</sequence>
<accession>A0A382E642</accession>
<evidence type="ECO:0000256" key="1">
    <source>
        <dbReference type="SAM" id="MobiDB-lite"/>
    </source>
</evidence>